<evidence type="ECO:0000259" key="6">
    <source>
        <dbReference type="PROSITE" id="PS51733"/>
    </source>
</evidence>
<keyword evidence="4 5" id="KW-0092">Biotin</keyword>
<keyword evidence="5" id="KW-0805">Transcription regulation</keyword>
<reference evidence="7 8" key="1">
    <citation type="submission" date="2019-04" db="EMBL/GenBank/DDBJ databases">
        <title>Bacillus caeni sp. nov., a bacterium isolated from mangrove sediment.</title>
        <authorList>
            <person name="Huang H."/>
            <person name="Mo K."/>
            <person name="Hu Y."/>
        </authorList>
    </citation>
    <scope>NUCLEOTIDE SEQUENCE [LARGE SCALE GENOMIC DNA]</scope>
    <source>
        <strain evidence="7 8">HB172195</strain>
    </source>
</reference>
<accession>A0A5R9EZJ6</accession>
<evidence type="ECO:0000256" key="5">
    <source>
        <dbReference type="HAMAP-Rule" id="MF_00978"/>
    </source>
</evidence>
<evidence type="ECO:0000313" key="8">
    <source>
        <dbReference type="Proteomes" id="UP000308230"/>
    </source>
</evidence>
<feature type="binding site" evidence="5">
    <location>
        <position position="119"/>
    </location>
    <ligand>
        <name>biotin</name>
        <dbReference type="ChEBI" id="CHEBI:57586"/>
    </ligand>
</feature>
<sequence>MVATSMKQKMLEMLNGQEGQFVSGQKISEELGCSRTAIWKHISELRKEGYEVEAVQKKGYRITSTPNHITANEVKLGLNTKHLGQNIVYQESVTSTQEIAHRLAYDDVPEGTIVTAEEQTAGKGRLGRNWHSPKTNGIWVSLILRPKIPPQQAPQLTLLAAVGVVKAIQKETGVLAEIKWPNDVLVNGKKVVGILTELQAESDQIKSVIIGMGINVNTSAAEFPDDIKEKATSLRIEAGKELNRASLLRRILEETETLYEEYLQNGFQVVKLLWESYAVSLGKHIKARTLTGVKEGIARGITNDGVLLLEDDTGEIHQIYSADIEIC</sequence>
<dbReference type="EC" id="6.3.4.15" evidence="5"/>
<dbReference type="SUPFAM" id="SSF55681">
    <property type="entry name" value="Class II aaRS and biotin synthetases"/>
    <property type="match status" value="1"/>
</dbReference>
<dbReference type="GO" id="GO:0005524">
    <property type="term" value="F:ATP binding"/>
    <property type="evidence" value="ECO:0007669"/>
    <property type="project" value="UniProtKB-UniRule"/>
</dbReference>
<dbReference type="Pfam" id="PF03099">
    <property type="entry name" value="BPL_LplA_LipB"/>
    <property type="match status" value="1"/>
</dbReference>
<dbReference type="NCBIfam" id="TIGR00121">
    <property type="entry name" value="birA_ligase"/>
    <property type="match status" value="1"/>
</dbReference>
<dbReference type="InterPro" id="IPR004408">
    <property type="entry name" value="Biotin_CoA_COase_ligase"/>
</dbReference>
<dbReference type="GO" id="GO:0003677">
    <property type="term" value="F:DNA binding"/>
    <property type="evidence" value="ECO:0007669"/>
    <property type="project" value="UniProtKB-UniRule"/>
</dbReference>
<keyword evidence="5" id="KW-0238">DNA-binding</keyword>
<evidence type="ECO:0000256" key="1">
    <source>
        <dbReference type="ARBA" id="ARBA00022598"/>
    </source>
</evidence>
<keyword evidence="5" id="KW-0678">Repressor</keyword>
<dbReference type="Gene3D" id="2.30.30.100">
    <property type="match status" value="1"/>
</dbReference>
<evidence type="ECO:0000256" key="2">
    <source>
        <dbReference type="ARBA" id="ARBA00022741"/>
    </source>
</evidence>
<feature type="domain" description="BPL/LPL catalytic" evidence="6">
    <location>
        <begin position="72"/>
        <end position="263"/>
    </location>
</feature>
<dbReference type="EMBL" id="SWLG01000015">
    <property type="protein sequence ID" value="TLS35889.1"/>
    <property type="molecule type" value="Genomic_DNA"/>
</dbReference>
<dbReference type="InterPro" id="IPR004143">
    <property type="entry name" value="BPL_LPL_catalytic"/>
</dbReference>
<comment type="catalytic activity">
    <reaction evidence="5">
        <text>biotin + L-lysyl-[protein] + ATP = N(6)-biotinyl-L-lysyl-[protein] + AMP + diphosphate + H(+)</text>
        <dbReference type="Rhea" id="RHEA:11756"/>
        <dbReference type="Rhea" id="RHEA-COMP:9752"/>
        <dbReference type="Rhea" id="RHEA-COMP:10505"/>
        <dbReference type="ChEBI" id="CHEBI:15378"/>
        <dbReference type="ChEBI" id="CHEBI:29969"/>
        <dbReference type="ChEBI" id="CHEBI:30616"/>
        <dbReference type="ChEBI" id="CHEBI:33019"/>
        <dbReference type="ChEBI" id="CHEBI:57586"/>
        <dbReference type="ChEBI" id="CHEBI:83144"/>
        <dbReference type="ChEBI" id="CHEBI:456215"/>
        <dbReference type="EC" id="6.3.4.15"/>
    </reaction>
</comment>
<keyword evidence="3 5" id="KW-0067">ATP-binding</keyword>
<proteinExistence type="inferred from homology"/>
<dbReference type="InterPro" id="IPR003142">
    <property type="entry name" value="BPL_C"/>
</dbReference>
<dbReference type="HAMAP" id="MF_00978">
    <property type="entry name" value="Bifunct_BirA"/>
    <property type="match status" value="1"/>
</dbReference>
<dbReference type="InterPro" id="IPR008988">
    <property type="entry name" value="Transcriptional_repressor_C"/>
</dbReference>
<dbReference type="Gene3D" id="1.10.10.10">
    <property type="entry name" value="Winged helix-like DNA-binding domain superfamily/Winged helix DNA-binding domain"/>
    <property type="match status" value="1"/>
</dbReference>
<keyword evidence="5" id="KW-0804">Transcription</keyword>
<dbReference type="Gene3D" id="3.30.930.10">
    <property type="entry name" value="Bira Bifunctional Protein, Domain 2"/>
    <property type="match status" value="1"/>
</dbReference>
<dbReference type="SUPFAM" id="SSF50037">
    <property type="entry name" value="C-terminal domain of transcriptional repressors"/>
    <property type="match status" value="1"/>
</dbReference>
<dbReference type="SUPFAM" id="SSF46785">
    <property type="entry name" value="Winged helix' DNA-binding domain"/>
    <property type="match status" value="1"/>
</dbReference>
<dbReference type="Proteomes" id="UP000308230">
    <property type="component" value="Unassembled WGS sequence"/>
</dbReference>
<organism evidence="7 8">
    <name type="scientific">Exobacillus caeni</name>
    <dbReference type="NCBI Taxonomy" id="2574798"/>
    <lineage>
        <taxon>Bacteria</taxon>
        <taxon>Bacillati</taxon>
        <taxon>Bacillota</taxon>
        <taxon>Bacilli</taxon>
        <taxon>Bacillales</taxon>
        <taxon>Guptibacillaceae</taxon>
        <taxon>Exobacillus</taxon>
    </lineage>
</organism>
<dbReference type="GO" id="GO:0006355">
    <property type="term" value="P:regulation of DNA-templated transcription"/>
    <property type="evidence" value="ECO:0007669"/>
    <property type="project" value="UniProtKB-UniRule"/>
</dbReference>
<dbReference type="GO" id="GO:0009249">
    <property type="term" value="P:protein lipoylation"/>
    <property type="evidence" value="ECO:0007669"/>
    <property type="project" value="UniProtKB-ARBA"/>
</dbReference>
<dbReference type="InterPro" id="IPR030855">
    <property type="entry name" value="Bifunct_BirA"/>
</dbReference>
<comment type="caution">
    <text evidence="5">Lacks conserved residue(s) required for the propagation of feature annotation.</text>
</comment>
<dbReference type="PANTHER" id="PTHR12835">
    <property type="entry name" value="BIOTIN PROTEIN LIGASE"/>
    <property type="match status" value="1"/>
</dbReference>
<comment type="caution">
    <text evidence="7">The sequence shown here is derived from an EMBL/GenBank/DDBJ whole genome shotgun (WGS) entry which is preliminary data.</text>
</comment>
<dbReference type="Pfam" id="PF08279">
    <property type="entry name" value="HTH_11"/>
    <property type="match status" value="1"/>
</dbReference>
<dbReference type="OrthoDB" id="9807064at2"/>
<dbReference type="InterPro" id="IPR045864">
    <property type="entry name" value="aa-tRNA-synth_II/BPL/LPL"/>
</dbReference>
<dbReference type="InterPro" id="IPR036390">
    <property type="entry name" value="WH_DNA-bd_sf"/>
</dbReference>
<feature type="DNA-binding region" description="H-T-H motif" evidence="5">
    <location>
        <begin position="24"/>
        <end position="43"/>
    </location>
</feature>
<dbReference type="GO" id="GO:0005737">
    <property type="term" value="C:cytoplasm"/>
    <property type="evidence" value="ECO:0007669"/>
    <property type="project" value="TreeGrafter"/>
</dbReference>
<dbReference type="InterPro" id="IPR036388">
    <property type="entry name" value="WH-like_DNA-bd_sf"/>
</dbReference>
<dbReference type="InterPro" id="IPR013196">
    <property type="entry name" value="HTH_11"/>
</dbReference>
<dbReference type="RefSeq" id="WP_138128325.1">
    <property type="nucleotide sequence ID" value="NZ_SWLG01000015.1"/>
</dbReference>
<dbReference type="Pfam" id="PF02237">
    <property type="entry name" value="BPL_C"/>
    <property type="match status" value="1"/>
</dbReference>
<keyword evidence="8" id="KW-1185">Reference proteome</keyword>
<dbReference type="GO" id="GO:0004077">
    <property type="term" value="F:biotin--[biotin carboxyl-carrier protein] ligase activity"/>
    <property type="evidence" value="ECO:0007669"/>
    <property type="project" value="UniProtKB-UniRule"/>
</dbReference>
<dbReference type="CDD" id="cd16442">
    <property type="entry name" value="BPL"/>
    <property type="match status" value="1"/>
</dbReference>
<dbReference type="PROSITE" id="PS51733">
    <property type="entry name" value="BPL_LPL_CATALYTIC"/>
    <property type="match status" value="1"/>
</dbReference>
<evidence type="ECO:0000256" key="4">
    <source>
        <dbReference type="ARBA" id="ARBA00023267"/>
    </source>
</evidence>
<protein>
    <recommendedName>
        <fullName evidence="5">Bifunctional ligase/repressor BirA</fullName>
    </recommendedName>
    <alternativeName>
        <fullName evidence="5">Biotin--[acetyl-CoA-carboxylase] ligase</fullName>
        <ecNumber evidence="5">6.3.4.15</ecNumber>
    </alternativeName>
    <alternativeName>
        <fullName evidence="5">Biotin--protein ligase</fullName>
    </alternativeName>
    <alternativeName>
        <fullName evidence="5">Biotin-[acetyl-CoA carboxylase] synthetase</fullName>
    </alternativeName>
</protein>
<keyword evidence="2 5" id="KW-0547">Nucleotide-binding</keyword>
<evidence type="ECO:0000313" key="7">
    <source>
        <dbReference type="EMBL" id="TLS35889.1"/>
    </source>
</evidence>
<dbReference type="AlphaFoldDB" id="A0A5R9EZJ6"/>
<feature type="binding site" evidence="5">
    <location>
        <position position="190"/>
    </location>
    <ligand>
        <name>biotin</name>
        <dbReference type="ChEBI" id="CHEBI:57586"/>
    </ligand>
</feature>
<dbReference type="PANTHER" id="PTHR12835:SF5">
    <property type="entry name" value="BIOTIN--PROTEIN LIGASE"/>
    <property type="match status" value="1"/>
</dbReference>
<name>A0A5R9EZJ6_9BACL</name>
<comment type="similarity">
    <text evidence="5">Belongs to the biotin--protein ligase family.</text>
</comment>
<dbReference type="GO" id="GO:0016740">
    <property type="term" value="F:transferase activity"/>
    <property type="evidence" value="ECO:0007669"/>
    <property type="project" value="UniProtKB-ARBA"/>
</dbReference>
<keyword evidence="1 5" id="KW-0436">Ligase</keyword>
<gene>
    <name evidence="5" type="primary">birA</name>
    <name evidence="7" type="ORF">FCL54_17990</name>
</gene>
<comment type="function">
    <text evidence="5">Acts both as a biotin--[acetyl-CoA-carboxylase] ligase and a repressor.</text>
</comment>
<evidence type="ECO:0000256" key="3">
    <source>
        <dbReference type="ARBA" id="ARBA00022840"/>
    </source>
</evidence>